<dbReference type="Pfam" id="PF00005">
    <property type="entry name" value="ABC_tran"/>
    <property type="match status" value="1"/>
</dbReference>
<evidence type="ECO:0000256" key="4">
    <source>
        <dbReference type="ARBA" id="ARBA00022840"/>
    </source>
</evidence>
<evidence type="ECO:0000256" key="3">
    <source>
        <dbReference type="ARBA" id="ARBA00022741"/>
    </source>
</evidence>
<dbReference type="GO" id="GO:0005524">
    <property type="term" value="F:ATP binding"/>
    <property type="evidence" value="ECO:0007669"/>
    <property type="project" value="UniProtKB-KW"/>
</dbReference>
<dbReference type="PANTHER" id="PTHR43820:SF5">
    <property type="entry name" value="HIGH-AFFINITY BRANCHED-CHAIN AMINO ACID TRANSPORT ATP-BINDING PROTEIN"/>
    <property type="match status" value="1"/>
</dbReference>
<dbReference type="EMBL" id="FMXM01000004">
    <property type="protein sequence ID" value="SDA61506.1"/>
    <property type="molecule type" value="Genomic_DNA"/>
</dbReference>
<keyword evidence="5" id="KW-0029">Amino-acid transport</keyword>
<evidence type="ECO:0000313" key="8">
    <source>
        <dbReference type="Proteomes" id="UP000198588"/>
    </source>
</evidence>
<evidence type="ECO:0000256" key="2">
    <source>
        <dbReference type="ARBA" id="ARBA00022448"/>
    </source>
</evidence>
<dbReference type="PANTHER" id="PTHR43820">
    <property type="entry name" value="HIGH-AFFINITY BRANCHED-CHAIN AMINO ACID TRANSPORT ATP-BINDING PROTEIN LIVF"/>
    <property type="match status" value="1"/>
</dbReference>
<dbReference type="CDD" id="cd03224">
    <property type="entry name" value="ABC_TM1139_LivF_branched"/>
    <property type="match status" value="1"/>
</dbReference>
<dbReference type="InterPro" id="IPR017871">
    <property type="entry name" value="ABC_transporter-like_CS"/>
</dbReference>
<dbReference type="GO" id="GO:0015658">
    <property type="term" value="F:branched-chain amino acid transmembrane transporter activity"/>
    <property type="evidence" value="ECO:0007669"/>
    <property type="project" value="TreeGrafter"/>
</dbReference>
<feature type="domain" description="ABC transporter" evidence="6">
    <location>
        <begin position="2"/>
        <end position="233"/>
    </location>
</feature>
<dbReference type="Proteomes" id="UP000198588">
    <property type="component" value="Unassembled WGS sequence"/>
</dbReference>
<dbReference type="STRING" id="1165689.SAMN02927914_01712"/>
<dbReference type="InterPro" id="IPR052156">
    <property type="entry name" value="BCAA_Transport_ATP-bd_LivF"/>
</dbReference>
<evidence type="ECO:0000313" key="7">
    <source>
        <dbReference type="EMBL" id="SDA61506.1"/>
    </source>
</evidence>
<accession>A0A1G5WV15</accession>
<dbReference type="PROSITE" id="PS00211">
    <property type="entry name" value="ABC_TRANSPORTER_1"/>
    <property type="match status" value="1"/>
</dbReference>
<dbReference type="GO" id="GO:0015807">
    <property type="term" value="P:L-amino acid transport"/>
    <property type="evidence" value="ECO:0007669"/>
    <property type="project" value="TreeGrafter"/>
</dbReference>
<dbReference type="SUPFAM" id="SSF52540">
    <property type="entry name" value="P-loop containing nucleoside triphosphate hydrolases"/>
    <property type="match status" value="1"/>
</dbReference>
<keyword evidence="3" id="KW-0547">Nucleotide-binding</keyword>
<reference evidence="7 8" key="1">
    <citation type="submission" date="2016-10" db="EMBL/GenBank/DDBJ databases">
        <authorList>
            <person name="de Groot N.N."/>
        </authorList>
    </citation>
    <scope>NUCLEOTIDE SEQUENCE [LARGE SCALE GENOMIC DNA]</scope>
    <source>
        <strain evidence="7 8">CGMCC 1.12097</strain>
    </source>
</reference>
<sequence>MLRTLAVSAGYGLLPVLNGIDLSVAPGEVVGLLGRNGAGKTTLLRVIAGALRATGGAVVLGDQDLTNAPAFRRARAGIAHVPQGRGIFNQLTMRQNLEVGTRAARDRAAGGIPDDIFGYFPILREREAQVAGTLSGGQQQMLAIGRALCGLPSALLLDEPSEGIQPNIVQSIAELVPRIARERGIAIVLVEQNLDLVLKAADRCLVMEKGRIVHAGAPEAFADETLLKDLLAL</sequence>
<gene>
    <name evidence="7" type="ORF">SAMN02927914_01712</name>
</gene>
<dbReference type="Gene3D" id="3.40.50.300">
    <property type="entry name" value="P-loop containing nucleotide triphosphate hydrolases"/>
    <property type="match status" value="1"/>
</dbReference>
<evidence type="ECO:0000259" key="6">
    <source>
        <dbReference type="PROSITE" id="PS50893"/>
    </source>
</evidence>
<dbReference type="OrthoDB" id="9776369at2"/>
<protein>
    <submittedName>
        <fullName evidence="7">Branched-chain amino acid transport system ATP-binding protein</fullName>
    </submittedName>
</protein>
<keyword evidence="4 7" id="KW-0067">ATP-binding</keyword>
<dbReference type="InterPro" id="IPR027417">
    <property type="entry name" value="P-loop_NTPase"/>
</dbReference>
<evidence type="ECO:0000256" key="5">
    <source>
        <dbReference type="ARBA" id="ARBA00022970"/>
    </source>
</evidence>
<evidence type="ECO:0000256" key="1">
    <source>
        <dbReference type="ARBA" id="ARBA00005417"/>
    </source>
</evidence>
<comment type="similarity">
    <text evidence="1">Belongs to the ABC transporter superfamily.</text>
</comment>
<dbReference type="AlphaFoldDB" id="A0A1G5WV15"/>
<proteinExistence type="inferred from homology"/>
<dbReference type="InterPro" id="IPR003439">
    <property type="entry name" value="ABC_transporter-like_ATP-bd"/>
</dbReference>
<organism evidence="7 8">
    <name type="scientific">Mesorhizobium qingshengii</name>
    <dbReference type="NCBI Taxonomy" id="1165689"/>
    <lineage>
        <taxon>Bacteria</taxon>
        <taxon>Pseudomonadati</taxon>
        <taxon>Pseudomonadota</taxon>
        <taxon>Alphaproteobacteria</taxon>
        <taxon>Hyphomicrobiales</taxon>
        <taxon>Phyllobacteriaceae</taxon>
        <taxon>Mesorhizobium</taxon>
    </lineage>
</organism>
<dbReference type="SMART" id="SM00382">
    <property type="entry name" value="AAA"/>
    <property type="match status" value="1"/>
</dbReference>
<keyword evidence="2" id="KW-0813">Transport</keyword>
<dbReference type="RefSeq" id="WP_091576745.1">
    <property type="nucleotide sequence ID" value="NZ_FMXM01000004.1"/>
</dbReference>
<dbReference type="PROSITE" id="PS50893">
    <property type="entry name" value="ABC_TRANSPORTER_2"/>
    <property type="match status" value="1"/>
</dbReference>
<name>A0A1G5WV15_9HYPH</name>
<dbReference type="GO" id="GO:0016887">
    <property type="term" value="F:ATP hydrolysis activity"/>
    <property type="evidence" value="ECO:0007669"/>
    <property type="project" value="InterPro"/>
</dbReference>
<dbReference type="InterPro" id="IPR003593">
    <property type="entry name" value="AAA+_ATPase"/>
</dbReference>